<feature type="region of interest" description="Disordered" evidence="1">
    <location>
        <begin position="1020"/>
        <end position="1045"/>
    </location>
</feature>
<feature type="compositionally biased region" description="Basic and acidic residues" evidence="1">
    <location>
        <begin position="320"/>
        <end position="337"/>
    </location>
</feature>
<proteinExistence type="predicted"/>
<dbReference type="RefSeq" id="XP_041198627.1">
    <property type="nucleotide sequence ID" value="XM_041334491.1"/>
</dbReference>
<feature type="compositionally biased region" description="Polar residues" evidence="1">
    <location>
        <begin position="155"/>
        <end position="165"/>
    </location>
</feature>
<feature type="compositionally biased region" description="Polar residues" evidence="1">
    <location>
        <begin position="1082"/>
        <end position="1113"/>
    </location>
</feature>
<accession>A0A9P7EL89</accession>
<feature type="compositionally biased region" description="Basic and acidic residues" evidence="1">
    <location>
        <begin position="139"/>
        <end position="154"/>
    </location>
</feature>
<feature type="region of interest" description="Disordered" evidence="1">
    <location>
        <begin position="139"/>
        <end position="232"/>
    </location>
</feature>
<feature type="compositionally biased region" description="Polar residues" evidence="1">
    <location>
        <begin position="365"/>
        <end position="389"/>
    </location>
</feature>
<feature type="region of interest" description="Disordered" evidence="1">
    <location>
        <begin position="1082"/>
        <end position="1219"/>
    </location>
</feature>
<feature type="compositionally biased region" description="Basic and acidic residues" evidence="1">
    <location>
        <begin position="1164"/>
        <end position="1177"/>
    </location>
</feature>
<evidence type="ECO:0000256" key="1">
    <source>
        <dbReference type="SAM" id="MobiDB-lite"/>
    </source>
</evidence>
<dbReference type="AlphaFoldDB" id="A0A9P7EL89"/>
<feature type="compositionally biased region" description="Polar residues" evidence="1">
    <location>
        <begin position="101"/>
        <end position="113"/>
    </location>
</feature>
<feature type="compositionally biased region" description="Basic and acidic residues" evidence="1">
    <location>
        <begin position="965"/>
        <end position="974"/>
    </location>
</feature>
<reference evidence="2" key="1">
    <citation type="journal article" date="2020" name="New Phytol.">
        <title>Comparative genomics reveals dynamic genome evolution in host specialist ectomycorrhizal fungi.</title>
        <authorList>
            <person name="Lofgren L.A."/>
            <person name="Nguyen N.H."/>
            <person name="Vilgalys R."/>
            <person name="Ruytinx J."/>
            <person name="Liao H.L."/>
            <person name="Branco S."/>
            <person name="Kuo A."/>
            <person name="LaButti K."/>
            <person name="Lipzen A."/>
            <person name="Andreopoulos W."/>
            <person name="Pangilinan J."/>
            <person name="Riley R."/>
            <person name="Hundley H."/>
            <person name="Na H."/>
            <person name="Barry K."/>
            <person name="Grigoriev I.V."/>
            <person name="Stajich J.E."/>
            <person name="Kennedy P.G."/>
        </authorList>
    </citation>
    <scope>NUCLEOTIDE SEQUENCE</scope>
    <source>
        <strain evidence="2">MN1</strain>
    </source>
</reference>
<feature type="compositionally biased region" description="Polar residues" evidence="1">
    <location>
        <begin position="1196"/>
        <end position="1209"/>
    </location>
</feature>
<feature type="region of interest" description="Disordered" evidence="1">
    <location>
        <begin position="92"/>
        <end position="113"/>
    </location>
</feature>
<feature type="compositionally biased region" description="Basic and acidic residues" evidence="1">
    <location>
        <begin position="800"/>
        <end position="824"/>
    </location>
</feature>
<comment type="caution">
    <text evidence="2">The sequence shown here is derived from an EMBL/GenBank/DDBJ whole genome shotgun (WGS) entry which is preliminary data.</text>
</comment>
<feature type="region of interest" description="Disordered" evidence="1">
    <location>
        <begin position="352"/>
        <end position="389"/>
    </location>
</feature>
<protein>
    <submittedName>
        <fullName evidence="2">Uncharacterized protein</fullName>
    </submittedName>
</protein>
<name>A0A9P7EL89_9AGAM</name>
<evidence type="ECO:0000313" key="2">
    <source>
        <dbReference type="EMBL" id="KAG1824910.1"/>
    </source>
</evidence>
<feature type="compositionally biased region" description="Basic and acidic residues" evidence="1">
    <location>
        <begin position="206"/>
        <end position="229"/>
    </location>
</feature>
<feature type="compositionally biased region" description="Polar residues" evidence="1">
    <location>
        <begin position="844"/>
        <end position="862"/>
    </location>
</feature>
<feature type="region of interest" description="Disordered" evidence="1">
    <location>
        <begin position="699"/>
        <end position="720"/>
    </location>
</feature>
<dbReference type="GeneID" id="64628508"/>
<keyword evidence="3" id="KW-1185">Reference proteome</keyword>
<feature type="region of interest" description="Disordered" evidence="1">
    <location>
        <begin position="444"/>
        <end position="483"/>
    </location>
</feature>
<gene>
    <name evidence="2" type="ORF">BJ212DRAFT_1323206</name>
</gene>
<feature type="region of interest" description="Disordered" evidence="1">
    <location>
        <begin position="958"/>
        <end position="1003"/>
    </location>
</feature>
<evidence type="ECO:0000313" key="3">
    <source>
        <dbReference type="Proteomes" id="UP000807769"/>
    </source>
</evidence>
<feature type="region of interest" description="Disordered" evidence="1">
    <location>
        <begin position="314"/>
        <end position="338"/>
    </location>
</feature>
<organism evidence="2 3">
    <name type="scientific">Suillus subaureus</name>
    <dbReference type="NCBI Taxonomy" id="48587"/>
    <lineage>
        <taxon>Eukaryota</taxon>
        <taxon>Fungi</taxon>
        <taxon>Dikarya</taxon>
        <taxon>Basidiomycota</taxon>
        <taxon>Agaricomycotina</taxon>
        <taxon>Agaricomycetes</taxon>
        <taxon>Agaricomycetidae</taxon>
        <taxon>Boletales</taxon>
        <taxon>Suillineae</taxon>
        <taxon>Suillaceae</taxon>
        <taxon>Suillus</taxon>
    </lineage>
</organism>
<feature type="region of interest" description="Disordered" evidence="1">
    <location>
        <begin position="746"/>
        <end position="775"/>
    </location>
</feature>
<dbReference type="OrthoDB" id="2669437at2759"/>
<sequence>MQTSSHDRSIESEGCQRAQSFSCCDEPETTLSAQVCLPLARSDSDSPPSIDENRVAIPAVSQTTSMGELTSAVPCRETLVAEECVPLSTVTCTPSSPPLGRQSSQTISCNDSPATDEKLHRECAESSVLVCASVALEENDKSTPTRSNVSHDVRNSSSNESTLTIAESLPLTADRHEEPYSQDVSGYRPSEVSSTPKLESGEEDVSIDHKRQTVEGREDHQEKGTESEVKSNITPCSHTVRIVEGYTSKCVILNDDRQMNEGVDGTILSPSSINPGSKISPSELDVLRDSGANHIESRYEHWSSDVDTVSKSSVQISGHDSTESSEGHIHRQSREEVDSSVLVRVSLAPAETIGTPAPAPCRAVENTQKSSLASNDPNNSSLPEGTTLNDCVEHDKVPVSADCMQEDLECRGDYHAWEAENEVTLKSESYSSAIESLRKSESATVLKASGRSDVDTDSDISSLSSTYTGRQLSLSEPGVPQDAGISRIQSAREHQSSDININSTTLVQTSSQRSIENRVRGSLVTVQGEPCGQDVATGQPCQRFSAPKLDSNELAECTYQTVENGGGRHELETESEFKLSSTAHFHSVEIVERSTSETVVLKVDRKADEDIDVPALPSSPMTTLPPSDLGISQGAGAHLIQSRCEHQSSEVDTASVALVQTSSCDCSTECKGTQRAQSFSCCDEPKATLSGHVCLSLARSDSDSPPSMDKAVENVQESSPVSNRIWKSSFTMTTGQSHSPVANIHKAPCGQDMTKDQPNRGSCSSEHEADEEGVTADHMYQAVMVLRCECQSSEVNEVSKTSESEHTWSRHSSESGEWHTERQGRQQVHSSGIVILQVGESNTTPSQFSGIGVKNAQTSSPTPDDLRNSPMPEGTSTIGQTSPAGDCLQGAPDHDVMGNRYNSRSSSIRKFEDHKVDVTVGCVHQASVTRGDYHEREMESEVEQNLAYHSCSVEMLGQSTSDAVTRNDDRRIDKDADDTALPLSSTTVRPGLSISEPDIPQDAATSSSVITVLTTSMQTSSHSSTVSSEHVRQQPAQTPPCSNELPVDYKVNQSQTTAPVHPFMGRGENNPTSAQPFCVASENTQQPSPASNNIRSSSLPEGASTTGQTSSPATHECGEPWGQDGAKDLPGQGSSTPRLKDDKEVISADSTCQVMEDTSYYRSDTTDGREKESRVDAKVAMLTSSSPNPGPKGSHSEPSVPQDAATNHVQSEREHHITE</sequence>
<feature type="compositionally biased region" description="Polar residues" evidence="1">
    <location>
        <begin position="874"/>
        <end position="883"/>
    </location>
</feature>
<dbReference type="EMBL" id="JABBWG010000003">
    <property type="protein sequence ID" value="KAG1824910.1"/>
    <property type="molecule type" value="Genomic_DNA"/>
</dbReference>
<feature type="region of interest" description="Disordered" evidence="1">
    <location>
        <begin position="798"/>
        <end position="828"/>
    </location>
</feature>
<feature type="region of interest" description="Disordered" evidence="1">
    <location>
        <begin position="844"/>
        <end position="895"/>
    </location>
</feature>
<feature type="compositionally biased region" description="Basic and acidic residues" evidence="1">
    <location>
        <begin position="1210"/>
        <end position="1219"/>
    </location>
</feature>
<dbReference type="Proteomes" id="UP000807769">
    <property type="component" value="Unassembled WGS sequence"/>
</dbReference>